<dbReference type="GO" id="GO:0016639">
    <property type="term" value="F:oxidoreductase activity, acting on the CH-NH2 group of donors, NAD or NADP as acceptor"/>
    <property type="evidence" value="ECO:0007669"/>
    <property type="project" value="InterPro"/>
</dbReference>
<dbReference type="FunFam" id="3.40.50.10860:FF:000010">
    <property type="entry name" value="Leucine dehydrogenase"/>
    <property type="match status" value="1"/>
</dbReference>
<name>A0A1B2DKY3_9BACL</name>
<dbReference type="GO" id="GO:0006520">
    <property type="term" value="P:amino acid metabolic process"/>
    <property type="evidence" value="ECO:0007669"/>
    <property type="project" value="InterPro"/>
</dbReference>
<dbReference type="InterPro" id="IPR006097">
    <property type="entry name" value="Glu/Leu/Phe/Val/Trp_DH_dimer"/>
</dbReference>
<dbReference type="PANTHER" id="PTHR42722">
    <property type="entry name" value="LEUCINE DEHYDROGENASE"/>
    <property type="match status" value="1"/>
</dbReference>
<evidence type="ECO:0000256" key="3">
    <source>
        <dbReference type="ARBA" id="ARBA00023027"/>
    </source>
</evidence>
<dbReference type="SUPFAM" id="SSF53223">
    <property type="entry name" value="Aminoacid dehydrogenase-like, N-terminal domain"/>
    <property type="match status" value="1"/>
</dbReference>
<dbReference type="Pfam" id="PF00208">
    <property type="entry name" value="ELFV_dehydrog"/>
    <property type="match status" value="1"/>
</dbReference>
<feature type="binding site" evidence="5">
    <location>
        <begin position="179"/>
        <end position="184"/>
    </location>
    <ligand>
        <name>NAD(+)</name>
        <dbReference type="ChEBI" id="CHEBI:57540"/>
    </ligand>
</feature>
<accession>A0A1B2DKY3</accession>
<evidence type="ECO:0000259" key="7">
    <source>
        <dbReference type="SMART" id="SM00839"/>
    </source>
</evidence>
<keyword evidence="3 5" id="KW-0520">NAD</keyword>
<dbReference type="InterPro" id="IPR016211">
    <property type="entry name" value="Glu/Phe/Leu/Val/Trp_DH_bac/arc"/>
</dbReference>
<dbReference type="InterPro" id="IPR033524">
    <property type="entry name" value="Glu/Leu/Phe/Val_DH_AS"/>
</dbReference>
<dbReference type="PIRSF" id="PIRSF000188">
    <property type="entry name" value="Phe_leu_dh"/>
    <property type="match status" value="1"/>
</dbReference>
<dbReference type="EMBL" id="CP016808">
    <property type="protein sequence ID" value="ANY68374.1"/>
    <property type="molecule type" value="Genomic_DNA"/>
</dbReference>
<dbReference type="Gene3D" id="3.40.50.10860">
    <property type="entry name" value="Leucine Dehydrogenase, chain A, domain 1"/>
    <property type="match status" value="1"/>
</dbReference>
<gene>
    <name evidence="8" type="ORF">BBD42_19270</name>
</gene>
<evidence type="ECO:0000256" key="4">
    <source>
        <dbReference type="PIRSR" id="PIRSR000188-1"/>
    </source>
</evidence>
<dbReference type="Pfam" id="PF02812">
    <property type="entry name" value="ELFV_dehydrog_N"/>
    <property type="match status" value="1"/>
</dbReference>
<evidence type="ECO:0000256" key="2">
    <source>
        <dbReference type="ARBA" id="ARBA00023002"/>
    </source>
</evidence>
<keyword evidence="2 6" id="KW-0560">Oxidoreductase</keyword>
<evidence type="ECO:0000256" key="6">
    <source>
        <dbReference type="RuleBase" id="RU004417"/>
    </source>
</evidence>
<proteinExistence type="inferred from homology"/>
<dbReference type="InterPro" id="IPR036291">
    <property type="entry name" value="NAD(P)-bd_dom_sf"/>
</dbReference>
<reference evidence="8" key="1">
    <citation type="submission" date="2016-08" db="EMBL/GenBank/DDBJ databases">
        <title>Complete Genome Seqeunce of Paenibacillus sp. BIHB 4019 from tea rhizoplane.</title>
        <authorList>
            <person name="Thakur R."/>
            <person name="Swarnkar M.K."/>
            <person name="Gulati A."/>
        </authorList>
    </citation>
    <scope>NUCLEOTIDE SEQUENCE [LARGE SCALE GENOMIC DNA]</scope>
    <source>
        <strain evidence="8">BIHB4019</strain>
    </source>
</reference>
<dbReference type="Gene3D" id="3.40.50.720">
    <property type="entry name" value="NAD(P)-binding Rossmann-like Domain"/>
    <property type="match status" value="1"/>
</dbReference>
<dbReference type="AlphaFoldDB" id="A0A1B2DKY3"/>
<dbReference type="PANTHER" id="PTHR42722:SF1">
    <property type="entry name" value="VALINE DEHYDROGENASE"/>
    <property type="match status" value="1"/>
</dbReference>
<dbReference type="SMART" id="SM00839">
    <property type="entry name" value="ELFV_dehydrog"/>
    <property type="match status" value="1"/>
</dbReference>
<dbReference type="SUPFAM" id="SSF51735">
    <property type="entry name" value="NAD(P)-binding Rossmann-fold domains"/>
    <property type="match status" value="1"/>
</dbReference>
<evidence type="ECO:0000313" key="8">
    <source>
        <dbReference type="EMBL" id="ANY68374.1"/>
    </source>
</evidence>
<feature type="domain" description="Glutamate/phenylalanine/leucine/valine/L-tryptophan dehydrogenase C-terminal" evidence="7">
    <location>
        <begin position="143"/>
        <end position="349"/>
    </location>
</feature>
<dbReference type="InterPro" id="IPR006096">
    <property type="entry name" value="Glu/Leu/Phe/Val/Trp_DH_C"/>
</dbReference>
<comment type="similarity">
    <text evidence="1 6">Belongs to the Glu/Leu/Phe/Val dehydrogenases family.</text>
</comment>
<keyword evidence="5" id="KW-0547">Nucleotide-binding</keyword>
<dbReference type="InterPro" id="IPR006095">
    <property type="entry name" value="Glu/Leu/Phe/Val/Trp_DH"/>
</dbReference>
<evidence type="ECO:0000256" key="1">
    <source>
        <dbReference type="ARBA" id="ARBA00006382"/>
    </source>
</evidence>
<organism evidence="8">
    <name type="scientific">Paenibacillus sp. BIHB 4019</name>
    <dbReference type="NCBI Taxonomy" id="1870819"/>
    <lineage>
        <taxon>Bacteria</taxon>
        <taxon>Bacillati</taxon>
        <taxon>Bacillota</taxon>
        <taxon>Bacilli</taxon>
        <taxon>Bacillales</taxon>
        <taxon>Paenibacillaceae</taxon>
        <taxon>Paenibacillus</taxon>
    </lineage>
</organism>
<dbReference type="InterPro" id="IPR046346">
    <property type="entry name" value="Aminoacid_DH-like_N_sf"/>
</dbReference>
<sequence>MYFERLEQYDVEQLIFGYDRKSGLKAIIAIHDTTLGPALGGTRMYPYATEEAAVHDVVRLARGMTYKSSVAGLNLGGGKAVIIGNPMTDKSEELFHAFGRFIGTLNGRYITAEDVGTTVADMDFIRQKTKFVTGVSPEFGSGGNPSPFTALGVFHSIRAAALEVFGSTDLKGKTIAVQGVGSVAYHLCRYLHEAGAKLIVTDVVKANAERVVLEFGAIMVGVDDIYGVECDIFAPCAMGGIINDDTLPLLKAKVVAGAANNQLKEEKHGDQLAAQGILYAPDYVVNSGGLMNVADELYGYNRERVLSKVEGIYSQLQRIFEISKEQQIPSFRAADRLAEMRINKHRVSD</sequence>
<dbReference type="CDD" id="cd01075">
    <property type="entry name" value="NAD_bind_Leu_Phe_Val_DH"/>
    <property type="match status" value="1"/>
</dbReference>
<feature type="active site" description="Proton donor/acceptor" evidence="4">
    <location>
        <position position="79"/>
    </location>
</feature>
<evidence type="ECO:0000256" key="5">
    <source>
        <dbReference type="PIRSR" id="PIRSR000188-2"/>
    </source>
</evidence>
<dbReference type="PROSITE" id="PS00074">
    <property type="entry name" value="GLFV_DEHYDROGENASE"/>
    <property type="match status" value="1"/>
</dbReference>
<protein>
    <submittedName>
        <fullName evidence="8">Leucine dehydrogenase</fullName>
    </submittedName>
</protein>
<dbReference type="GO" id="GO:0000166">
    <property type="term" value="F:nucleotide binding"/>
    <property type="evidence" value="ECO:0007669"/>
    <property type="project" value="UniProtKB-KW"/>
</dbReference>
<dbReference type="PRINTS" id="PR00082">
    <property type="entry name" value="GLFDHDRGNASE"/>
</dbReference>